<dbReference type="SUPFAM" id="SSF55729">
    <property type="entry name" value="Acyl-CoA N-acyltransferases (Nat)"/>
    <property type="match status" value="1"/>
</dbReference>
<evidence type="ECO:0000259" key="3">
    <source>
        <dbReference type="PROSITE" id="PS51186"/>
    </source>
</evidence>
<feature type="domain" description="N-acetyltransferase" evidence="3">
    <location>
        <begin position="40"/>
        <end position="209"/>
    </location>
</feature>
<dbReference type="RefSeq" id="WP_183985601.1">
    <property type="nucleotide sequence ID" value="NZ_JACHHG010000004.1"/>
</dbReference>
<keyword evidence="5" id="KW-1185">Reference proteome</keyword>
<dbReference type="InterPro" id="IPR016181">
    <property type="entry name" value="Acyl_CoA_acyltransferase"/>
</dbReference>
<keyword evidence="4" id="KW-0689">Ribosomal protein</keyword>
<proteinExistence type="predicted"/>
<reference evidence="4 5" key="1">
    <citation type="submission" date="2020-08" db="EMBL/GenBank/DDBJ databases">
        <title>Genomic Encyclopedia of Type Strains, Phase IV (KMG-IV): sequencing the most valuable type-strain genomes for metagenomic binning, comparative biology and taxonomic classification.</title>
        <authorList>
            <person name="Goeker M."/>
        </authorList>
    </citation>
    <scope>NUCLEOTIDE SEQUENCE [LARGE SCALE GENOMIC DNA]</scope>
    <source>
        <strain evidence="4 5">DSM 21458</strain>
    </source>
</reference>
<dbReference type="PROSITE" id="PS51186">
    <property type="entry name" value="GNAT"/>
    <property type="match status" value="1"/>
</dbReference>
<dbReference type="EMBL" id="JACHHG010000004">
    <property type="protein sequence ID" value="MBB6097795.1"/>
    <property type="molecule type" value="Genomic_DNA"/>
</dbReference>
<keyword evidence="2" id="KW-0012">Acyltransferase</keyword>
<accession>A0A841I1F9</accession>
<dbReference type="GO" id="GO:0005840">
    <property type="term" value="C:ribosome"/>
    <property type="evidence" value="ECO:0007669"/>
    <property type="project" value="UniProtKB-KW"/>
</dbReference>
<dbReference type="InterPro" id="IPR000182">
    <property type="entry name" value="GNAT_dom"/>
</dbReference>
<evidence type="ECO:0000256" key="1">
    <source>
        <dbReference type="ARBA" id="ARBA00022679"/>
    </source>
</evidence>
<sequence>MSGLRRIRADDLSAVGRVAYLTGFFGSSAQGYFPQPQLFADLWVYPYLCLPDAPGFVLEERGEVIGYILGSTDAPRYTRGLLRALPRVLVGLLRGRYPGWTACLPYLLRVVRAPHPSAPASRYPAHLHLNLLEAARGRGAGRALLEAYLNQLRDRGVPGVHLSTTLENAAAVQLYRKLGFRTYLSYESPLWTPWLGRPAVHVLMTCDLGKGRV</sequence>
<gene>
    <name evidence="4" type="ORF">HNR42_001218</name>
</gene>
<evidence type="ECO:0000313" key="4">
    <source>
        <dbReference type="EMBL" id="MBB6097795.1"/>
    </source>
</evidence>
<name>A0A841I1F9_9DEIO</name>
<dbReference type="Pfam" id="PF00583">
    <property type="entry name" value="Acetyltransf_1"/>
    <property type="match status" value="1"/>
</dbReference>
<dbReference type="PANTHER" id="PTHR43877">
    <property type="entry name" value="AMINOALKYLPHOSPHONATE N-ACETYLTRANSFERASE-RELATED-RELATED"/>
    <property type="match status" value="1"/>
</dbReference>
<dbReference type="Gene3D" id="3.40.630.30">
    <property type="match status" value="1"/>
</dbReference>
<organism evidence="4 5">
    <name type="scientific">Deinobacterium chartae</name>
    <dbReference type="NCBI Taxonomy" id="521158"/>
    <lineage>
        <taxon>Bacteria</taxon>
        <taxon>Thermotogati</taxon>
        <taxon>Deinococcota</taxon>
        <taxon>Deinococci</taxon>
        <taxon>Deinococcales</taxon>
        <taxon>Deinococcaceae</taxon>
        <taxon>Deinobacterium</taxon>
    </lineage>
</organism>
<dbReference type="GO" id="GO:0016747">
    <property type="term" value="F:acyltransferase activity, transferring groups other than amino-acyl groups"/>
    <property type="evidence" value="ECO:0007669"/>
    <property type="project" value="InterPro"/>
</dbReference>
<keyword evidence="1" id="KW-0808">Transferase</keyword>
<protein>
    <submittedName>
        <fullName evidence="4">Ribosomal protein S18 acetylase RimI-like enzyme</fullName>
    </submittedName>
</protein>
<keyword evidence="4" id="KW-0687">Ribonucleoprotein</keyword>
<dbReference type="InterPro" id="IPR050832">
    <property type="entry name" value="Bact_Acetyltransf"/>
</dbReference>
<evidence type="ECO:0000256" key="2">
    <source>
        <dbReference type="ARBA" id="ARBA00023315"/>
    </source>
</evidence>
<evidence type="ECO:0000313" key="5">
    <source>
        <dbReference type="Proteomes" id="UP000569951"/>
    </source>
</evidence>
<dbReference type="AlphaFoldDB" id="A0A841I1F9"/>
<dbReference type="Proteomes" id="UP000569951">
    <property type="component" value="Unassembled WGS sequence"/>
</dbReference>
<comment type="caution">
    <text evidence="4">The sequence shown here is derived from an EMBL/GenBank/DDBJ whole genome shotgun (WGS) entry which is preliminary data.</text>
</comment>